<dbReference type="Pfam" id="PF10604">
    <property type="entry name" value="Polyketide_cyc2"/>
    <property type="match status" value="1"/>
</dbReference>
<gene>
    <name evidence="1" type="ORF">Back2_25830</name>
</gene>
<dbReference type="EMBL" id="AP019307">
    <property type="protein sequence ID" value="BBH18296.1"/>
    <property type="molecule type" value="Genomic_DNA"/>
</dbReference>
<dbReference type="Proteomes" id="UP000271573">
    <property type="component" value="Chromosome"/>
</dbReference>
<dbReference type="CDD" id="cd07819">
    <property type="entry name" value="SRPBCC_2"/>
    <property type="match status" value="1"/>
</dbReference>
<organism evidence="1 2">
    <name type="scientific">Nocardioides baekrokdamisoli</name>
    <dbReference type="NCBI Taxonomy" id="1804624"/>
    <lineage>
        <taxon>Bacteria</taxon>
        <taxon>Bacillati</taxon>
        <taxon>Actinomycetota</taxon>
        <taxon>Actinomycetes</taxon>
        <taxon>Propionibacteriales</taxon>
        <taxon>Nocardioidaceae</taxon>
        <taxon>Nocardioides</taxon>
    </lineage>
</organism>
<proteinExistence type="predicted"/>
<sequence>MTELTTSSIVIAATPERVLHAIADFAAYPSWAKGVKSADVLSSDAQGRPAQVRFVLDVPPISDTYTLSYVWDGNRSVTWTLVESVLLRSLDGTYELKALADGTTEVSYRLQLDLMVPVIGMLKRKGEKVLIETALRGLKTYVEKN</sequence>
<accession>A0A3G9IJ27</accession>
<reference evidence="1 2" key="1">
    <citation type="submission" date="2018-11" db="EMBL/GenBank/DDBJ databases">
        <title>Complete genome sequence of Nocardioides baekrokdamisoli strain KCTC 39748.</title>
        <authorList>
            <person name="Kang S.W."/>
            <person name="Lee K.C."/>
            <person name="Kim K.K."/>
            <person name="Kim J.S."/>
            <person name="Kim D.S."/>
            <person name="Ko S.H."/>
            <person name="Yang S.H."/>
            <person name="Shin Y.K."/>
            <person name="Lee J.S."/>
        </authorList>
    </citation>
    <scope>NUCLEOTIDE SEQUENCE [LARGE SCALE GENOMIC DNA]</scope>
    <source>
        <strain evidence="1 2">KCTC 39748</strain>
    </source>
</reference>
<evidence type="ECO:0000313" key="2">
    <source>
        <dbReference type="Proteomes" id="UP000271573"/>
    </source>
</evidence>
<dbReference type="RefSeq" id="WP_125569619.1">
    <property type="nucleotide sequence ID" value="NZ_AP019307.1"/>
</dbReference>
<dbReference type="OrthoDB" id="5243015at2"/>
<name>A0A3G9IJ27_9ACTN</name>
<dbReference type="KEGG" id="nbe:Back2_25830"/>
<dbReference type="Gene3D" id="3.30.530.20">
    <property type="match status" value="1"/>
</dbReference>
<dbReference type="PANTHER" id="PTHR39683:SF4">
    <property type="entry name" value="COENZYME Q-BINDING PROTEIN COQ10 START DOMAIN-CONTAINING PROTEIN"/>
    <property type="match status" value="1"/>
</dbReference>
<evidence type="ECO:0000313" key="1">
    <source>
        <dbReference type="EMBL" id="BBH18296.1"/>
    </source>
</evidence>
<protein>
    <submittedName>
        <fullName evidence="1">Cyclase</fullName>
    </submittedName>
</protein>
<dbReference type="PANTHER" id="PTHR39683">
    <property type="entry name" value="CONSERVED PROTEIN TB16.3"/>
    <property type="match status" value="1"/>
</dbReference>
<dbReference type="AlphaFoldDB" id="A0A3G9IJ27"/>
<dbReference type="InterPro" id="IPR019587">
    <property type="entry name" value="Polyketide_cyclase/dehydratase"/>
</dbReference>
<keyword evidence="2" id="KW-1185">Reference proteome</keyword>
<dbReference type="InterPro" id="IPR023393">
    <property type="entry name" value="START-like_dom_sf"/>
</dbReference>
<dbReference type="SUPFAM" id="SSF55961">
    <property type="entry name" value="Bet v1-like"/>
    <property type="match status" value="1"/>
</dbReference>